<reference evidence="1 2" key="1">
    <citation type="submission" date="2016-10" db="EMBL/GenBank/DDBJ databases">
        <title>The genome of Paramicrosporidium saccamoebae is the missing link in understanding Cryptomycota and Microsporidia evolution.</title>
        <authorList>
            <person name="Quandt C.A."/>
            <person name="Beaudet D."/>
            <person name="Corsaro D."/>
            <person name="Michel R."/>
            <person name="Corradi N."/>
            <person name="James T."/>
        </authorList>
    </citation>
    <scope>NUCLEOTIDE SEQUENCE [LARGE SCALE GENOMIC DNA]</scope>
    <source>
        <strain evidence="1 2">KSL3</strain>
    </source>
</reference>
<dbReference type="PANTHER" id="PTHR13554:SF10">
    <property type="entry name" value="26S PROTEASOME NON-ATPASE REGULATORY SUBUNIT 5"/>
    <property type="match status" value="1"/>
</dbReference>
<dbReference type="Pfam" id="PF10508">
    <property type="entry name" value="Proteasom_PSMB"/>
    <property type="match status" value="1"/>
</dbReference>
<dbReference type="GO" id="GO:0043248">
    <property type="term" value="P:proteasome assembly"/>
    <property type="evidence" value="ECO:0007669"/>
    <property type="project" value="InterPro"/>
</dbReference>
<evidence type="ECO:0000313" key="1">
    <source>
        <dbReference type="EMBL" id="PJF16830.1"/>
    </source>
</evidence>
<dbReference type="PANTHER" id="PTHR13554">
    <property type="entry name" value="26S PROTEASOME NON-ATPASE REGULATORY SUBUNIT 5-RELATED"/>
    <property type="match status" value="1"/>
</dbReference>
<dbReference type="Proteomes" id="UP000240830">
    <property type="component" value="Unassembled WGS sequence"/>
</dbReference>
<evidence type="ECO:0000313" key="2">
    <source>
        <dbReference type="Proteomes" id="UP000240830"/>
    </source>
</evidence>
<gene>
    <name evidence="1" type="ORF">PSACC_03298</name>
</gene>
<organism evidence="1 2">
    <name type="scientific">Paramicrosporidium saccamoebae</name>
    <dbReference type="NCBI Taxonomy" id="1246581"/>
    <lineage>
        <taxon>Eukaryota</taxon>
        <taxon>Fungi</taxon>
        <taxon>Fungi incertae sedis</taxon>
        <taxon>Cryptomycota</taxon>
        <taxon>Cryptomycota incertae sedis</taxon>
        <taxon>Paramicrosporidium</taxon>
    </lineage>
</organism>
<sequence length="171" mass="19497">MTGSWVEEIVCQDSFVEPIFHGHHDFSHSAIDSIADMFSPPTQLLIEARQMRLYKVLQRVTKQHPIDDIIELTTTPDESTKISLYRLLQCLVRQPWILSEAIGSSRLIAFLLDRTNDLSMIAAEARFEIIQTILASTINVPAPLAEQLDIYLKQGAQFTPRTMHVASQRYM</sequence>
<dbReference type="InterPro" id="IPR019538">
    <property type="entry name" value="PSMD5"/>
</dbReference>
<name>A0A2H9TGT9_9FUNG</name>
<proteinExistence type="predicted"/>
<accession>A0A2H9TGT9</accession>
<dbReference type="EMBL" id="MTSL01000205">
    <property type="protein sequence ID" value="PJF16830.1"/>
    <property type="molecule type" value="Genomic_DNA"/>
</dbReference>
<comment type="caution">
    <text evidence="1">The sequence shown here is derived from an EMBL/GenBank/DDBJ whole genome shotgun (WGS) entry which is preliminary data.</text>
</comment>
<keyword evidence="2" id="KW-1185">Reference proteome</keyword>
<dbReference type="AlphaFoldDB" id="A0A2H9TGT9"/>
<protein>
    <submittedName>
        <fullName evidence="1">Uncharacterized protein</fullName>
    </submittedName>
</protein>
<dbReference type="GO" id="GO:0005829">
    <property type="term" value="C:cytosol"/>
    <property type="evidence" value="ECO:0007669"/>
    <property type="project" value="TreeGrafter"/>
</dbReference>
<dbReference type="OrthoDB" id="10250600at2759"/>